<sequence>MNAGQLCAGALLAFASFYPSAGFGDVVTEWNQHANACVLEAKIAPFAGTRAMAIVHTSMFDAINSIEGRYTPYKFKISAPPGSSPEAAGVAAAHAALVSLFPEQKVALDKVYAASLRNIAEGSGKLTGITAGEEVASKVLALRASDGSDVGNTYRPTTTQGAYVSTSLPVGTQWGKVTPWVMESGSQFHPAPPPALGSAEWAADYNEIKELGAKKGSRRTSEQTEAARFWTITGPQSFDPIVRQLAAAPGRNLSQNARLFALVEMAVADSYIAVFEAKYSFNFWRPVTAIRNGDIDGNDATARDPGWESLVDTPMHPEYPCAHCINSGAARAVLESEFGTGPIALTMTSPTSPGMMHKWPTIADYAEEVSAARIYGGLHYRNSTVIGKAMGEKIGNLAVQKYLKPIP</sequence>
<dbReference type="PANTHER" id="PTHR34599">
    <property type="entry name" value="PEROXIDASE-RELATED"/>
    <property type="match status" value="1"/>
</dbReference>
<dbReference type="EMBL" id="JACHIP010000051">
    <property type="protein sequence ID" value="MBB5061534.1"/>
    <property type="molecule type" value="Genomic_DNA"/>
</dbReference>
<evidence type="ECO:0000313" key="2">
    <source>
        <dbReference type="EMBL" id="MBB5061534.1"/>
    </source>
</evidence>
<keyword evidence="3" id="KW-1185">Reference proteome</keyword>
<dbReference type="Proteomes" id="UP000540989">
    <property type="component" value="Unassembled WGS sequence"/>
</dbReference>
<evidence type="ECO:0008006" key="4">
    <source>
        <dbReference type="Google" id="ProtNLM"/>
    </source>
</evidence>
<dbReference type="SUPFAM" id="SSF48317">
    <property type="entry name" value="Acid phosphatase/Vanadium-dependent haloperoxidase"/>
    <property type="match status" value="1"/>
</dbReference>
<dbReference type="RefSeq" id="WP_184224452.1">
    <property type="nucleotide sequence ID" value="NZ_JACHIP010000051.1"/>
</dbReference>
<keyword evidence="1" id="KW-0732">Signal</keyword>
<evidence type="ECO:0000256" key="1">
    <source>
        <dbReference type="SAM" id="SignalP"/>
    </source>
</evidence>
<proteinExistence type="predicted"/>
<dbReference type="Gene3D" id="1.10.606.20">
    <property type="match status" value="1"/>
</dbReference>
<gene>
    <name evidence="2" type="ORF">HDF16_006270</name>
</gene>
<dbReference type="InterPro" id="IPR036938">
    <property type="entry name" value="PAP2/HPO_sf"/>
</dbReference>
<feature type="signal peptide" evidence="1">
    <location>
        <begin position="1"/>
        <end position="21"/>
    </location>
</feature>
<reference evidence="2 3" key="1">
    <citation type="submission" date="2020-08" db="EMBL/GenBank/DDBJ databases">
        <title>Genomic Encyclopedia of Type Strains, Phase IV (KMG-V): Genome sequencing to study the core and pangenomes of soil and plant-associated prokaryotes.</title>
        <authorList>
            <person name="Whitman W."/>
        </authorList>
    </citation>
    <scope>NUCLEOTIDE SEQUENCE [LARGE SCALE GENOMIC DNA]</scope>
    <source>
        <strain evidence="2 3">M8UP14</strain>
    </source>
</reference>
<protein>
    <recommendedName>
        <fullName evidence="4">PAP2 superfamily protein</fullName>
    </recommendedName>
</protein>
<feature type="chain" id="PRO_5030781616" description="PAP2 superfamily protein" evidence="1">
    <location>
        <begin position="22"/>
        <end position="407"/>
    </location>
</feature>
<name>A0A7W8E7L8_9BACT</name>
<dbReference type="PANTHER" id="PTHR34599:SF1">
    <property type="entry name" value="PHOSPHATIDIC ACID PHOSPHATASE TYPE 2_HALOPEROXIDASE DOMAIN-CONTAINING PROTEIN"/>
    <property type="match status" value="1"/>
</dbReference>
<evidence type="ECO:0000313" key="3">
    <source>
        <dbReference type="Proteomes" id="UP000540989"/>
    </source>
</evidence>
<organism evidence="2 3">
    <name type="scientific">Granulicella aggregans</name>
    <dbReference type="NCBI Taxonomy" id="474949"/>
    <lineage>
        <taxon>Bacteria</taxon>
        <taxon>Pseudomonadati</taxon>
        <taxon>Acidobacteriota</taxon>
        <taxon>Terriglobia</taxon>
        <taxon>Terriglobales</taxon>
        <taxon>Acidobacteriaceae</taxon>
        <taxon>Granulicella</taxon>
    </lineage>
</organism>
<dbReference type="InterPro" id="IPR052559">
    <property type="entry name" value="V-haloperoxidase"/>
</dbReference>
<comment type="caution">
    <text evidence="2">The sequence shown here is derived from an EMBL/GenBank/DDBJ whole genome shotgun (WGS) entry which is preliminary data.</text>
</comment>
<dbReference type="AlphaFoldDB" id="A0A7W8E7L8"/>
<accession>A0A7W8E7L8</accession>
<dbReference type="CDD" id="cd03398">
    <property type="entry name" value="PAP2_haloperoxidase"/>
    <property type="match status" value="1"/>
</dbReference>